<evidence type="ECO:0000313" key="2">
    <source>
        <dbReference type="Proteomes" id="UP000481861"/>
    </source>
</evidence>
<sequence>MTDDVVPRWRYMPSRSALETMILDIDSAVECSPNPIVTSPSFMARLTFPGLAARHYRLRLSAVCYPANQTNLNNKYEIEYEAQWMLLAEFFERHGMGYDAERERREQVLRWEQNGQVFPLLELPAEIRELIYVYALGPVIVPQMNKMNADVEVQDAVDSTLGSMPTSDVWRPVLGNGHHHAKGYGAPRRALHFRKPDDPDIPPPNTNLLLAGHAPTKRFCDLAHLGDFTRTISDNLPYHNVLRSIQFELNMRDYTWLFIEHELLRGVPPQRPGGLTHTSEQPHCTPLLDLFPSSAEIEAIDFRIMSPINPDNRYLWDILPSCACWKAFTDNLLSIAAPQIGFMSRSLGVKRVTLSGCVKDSVKKKWEAILEGERVDVSRYERKSDTALRIHVACDCKRKCRSWDSRLRAIRKGRLEGAYFECED</sequence>
<dbReference type="EMBL" id="JAADJZ010000006">
    <property type="protein sequence ID" value="KAF2874269.1"/>
    <property type="molecule type" value="Genomic_DNA"/>
</dbReference>
<name>A0A7C8I9U9_9PLEO</name>
<comment type="caution">
    <text evidence="1">The sequence shown here is derived from an EMBL/GenBank/DDBJ whole genome shotgun (WGS) entry which is preliminary data.</text>
</comment>
<dbReference type="OrthoDB" id="5335493at2759"/>
<protein>
    <submittedName>
        <fullName evidence="1">Uncharacterized protein</fullName>
    </submittedName>
</protein>
<dbReference type="Proteomes" id="UP000481861">
    <property type="component" value="Unassembled WGS sequence"/>
</dbReference>
<dbReference type="AlphaFoldDB" id="A0A7C8I9U9"/>
<accession>A0A7C8I9U9</accession>
<evidence type="ECO:0000313" key="1">
    <source>
        <dbReference type="EMBL" id="KAF2874269.1"/>
    </source>
</evidence>
<reference evidence="1 2" key="1">
    <citation type="submission" date="2020-01" db="EMBL/GenBank/DDBJ databases">
        <authorList>
            <consortium name="DOE Joint Genome Institute"/>
            <person name="Haridas S."/>
            <person name="Albert R."/>
            <person name="Binder M."/>
            <person name="Bloem J."/>
            <person name="Labutti K."/>
            <person name="Salamov A."/>
            <person name="Andreopoulos B."/>
            <person name="Baker S.E."/>
            <person name="Barry K."/>
            <person name="Bills G."/>
            <person name="Bluhm B.H."/>
            <person name="Cannon C."/>
            <person name="Castanera R."/>
            <person name="Culley D.E."/>
            <person name="Daum C."/>
            <person name="Ezra D."/>
            <person name="Gonzalez J.B."/>
            <person name="Henrissat B."/>
            <person name="Kuo A."/>
            <person name="Liang C."/>
            <person name="Lipzen A."/>
            <person name="Lutzoni F."/>
            <person name="Magnuson J."/>
            <person name="Mondo S."/>
            <person name="Nolan M."/>
            <person name="Ohm R."/>
            <person name="Pangilinan J."/>
            <person name="Park H.-J.H."/>
            <person name="Ramirez L."/>
            <person name="Alfaro M."/>
            <person name="Sun H."/>
            <person name="Tritt A."/>
            <person name="Yoshinaga Y."/>
            <person name="Zwiers L.-H.L."/>
            <person name="Turgeon B.G."/>
            <person name="Goodwin S.B."/>
            <person name="Spatafora J.W."/>
            <person name="Crous P.W."/>
            <person name="Grigoriev I.V."/>
        </authorList>
    </citation>
    <scope>NUCLEOTIDE SEQUENCE [LARGE SCALE GENOMIC DNA]</scope>
    <source>
        <strain evidence="1 2">CBS 611.86</strain>
    </source>
</reference>
<gene>
    <name evidence="1" type="ORF">BDV95DRAFT_666183</name>
</gene>
<keyword evidence="2" id="KW-1185">Reference proteome</keyword>
<proteinExistence type="predicted"/>
<organism evidence="1 2">
    <name type="scientific">Massariosphaeria phaeospora</name>
    <dbReference type="NCBI Taxonomy" id="100035"/>
    <lineage>
        <taxon>Eukaryota</taxon>
        <taxon>Fungi</taxon>
        <taxon>Dikarya</taxon>
        <taxon>Ascomycota</taxon>
        <taxon>Pezizomycotina</taxon>
        <taxon>Dothideomycetes</taxon>
        <taxon>Pleosporomycetidae</taxon>
        <taxon>Pleosporales</taxon>
        <taxon>Pleosporales incertae sedis</taxon>
        <taxon>Massariosphaeria</taxon>
    </lineage>
</organism>